<evidence type="ECO:0000313" key="1">
    <source>
        <dbReference type="Ensembl" id="ENSCHIP00010027806.1"/>
    </source>
</evidence>
<dbReference type="InterPro" id="IPR027864">
    <property type="entry name" value="DUF4597"/>
</dbReference>
<dbReference type="Pfam" id="PF15366">
    <property type="entry name" value="DUF4597"/>
    <property type="match status" value="1"/>
</dbReference>
<proteinExistence type="predicted"/>
<dbReference type="Ensembl" id="ENSCHIT00010039246.1">
    <property type="protein sequence ID" value="ENSCHIP00010027806.1"/>
    <property type="gene ID" value="ENSCHIG00010020525.1"/>
</dbReference>
<reference evidence="1" key="1">
    <citation type="submission" date="2019-03" db="EMBL/GenBank/DDBJ databases">
        <title>Genome sequencing and reference-guided assembly of Black Bengal Goat (Capra hircus).</title>
        <authorList>
            <person name="Siddiki A.Z."/>
            <person name="Baten A."/>
            <person name="Billah M."/>
            <person name="Alam M.A.U."/>
            <person name="Shawrob K.S.M."/>
            <person name="Saha S."/>
            <person name="Chowdhury M."/>
            <person name="Rahman A.H."/>
            <person name="Stear M."/>
            <person name="Miah G."/>
            <person name="Das G.B."/>
            <person name="Hossain M.M."/>
            <person name="Kumkum M."/>
            <person name="Islam M.S."/>
            <person name="Mollah A.M."/>
            <person name="Ahsan A."/>
            <person name="Tusar F."/>
            <person name="Khan M.K.I."/>
        </authorList>
    </citation>
    <scope>NUCLEOTIDE SEQUENCE [LARGE SCALE GENOMIC DNA]</scope>
</reference>
<organism evidence="1">
    <name type="scientific">Capra hircus</name>
    <name type="common">Goat</name>
    <dbReference type="NCBI Taxonomy" id="9925"/>
    <lineage>
        <taxon>Eukaryota</taxon>
        <taxon>Metazoa</taxon>
        <taxon>Chordata</taxon>
        <taxon>Craniata</taxon>
        <taxon>Vertebrata</taxon>
        <taxon>Euteleostomi</taxon>
        <taxon>Mammalia</taxon>
        <taxon>Eutheria</taxon>
        <taxon>Laurasiatheria</taxon>
        <taxon>Artiodactyla</taxon>
        <taxon>Ruminantia</taxon>
        <taxon>Pecora</taxon>
        <taxon>Bovidae</taxon>
        <taxon>Caprinae</taxon>
        <taxon>Capra</taxon>
    </lineage>
</organism>
<protein>
    <submittedName>
        <fullName evidence="1">GINS complex subunit 2</fullName>
    </submittedName>
</protein>
<reference evidence="1" key="2">
    <citation type="submission" date="2025-08" db="UniProtKB">
        <authorList>
            <consortium name="Ensembl"/>
        </authorList>
    </citation>
    <scope>IDENTIFICATION</scope>
</reference>
<dbReference type="AlphaFoldDB" id="A0A8C2REY8"/>
<sequence>MGLKLTCLKVWLDESGSCPEDGDLDPEA</sequence>
<name>A0A8C2REY8_CAPHI</name>
<gene>
    <name evidence="1" type="primary">C18H16orf74</name>
</gene>
<accession>A0A8C2REY8</accession>